<dbReference type="InterPro" id="IPR011990">
    <property type="entry name" value="TPR-like_helical_dom_sf"/>
</dbReference>
<dbReference type="InterPro" id="IPR002885">
    <property type="entry name" value="PPR_rpt"/>
</dbReference>
<dbReference type="GO" id="GO:0009451">
    <property type="term" value="P:RNA modification"/>
    <property type="evidence" value="ECO:0007669"/>
    <property type="project" value="InterPro"/>
</dbReference>
<dbReference type="GO" id="GO:0003723">
    <property type="term" value="F:RNA binding"/>
    <property type="evidence" value="ECO:0007669"/>
    <property type="project" value="InterPro"/>
</dbReference>
<dbReference type="PROSITE" id="PS51375">
    <property type="entry name" value="PPR"/>
    <property type="match status" value="1"/>
</dbReference>
<evidence type="ECO:0000256" key="1">
    <source>
        <dbReference type="ARBA" id="ARBA00022737"/>
    </source>
</evidence>
<dbReference type="InterPro" id="IPR046960">
    <property type="entry name" value="PPR_At4g14850-like_plant"/>
</dbReference>
<dbReference type="NCBIfam" id="TIGR00756">
    <property type="entry name" value="PPR"/>
    <property type="match status" value="1"/>
</dbReference>
<accession>A0A2U1LLB7</accession>
<evidence type="ECO:0000256" key="3">
    <source>
        <dbReference type="SAM" id="MobiDB-lite"/>
    </source>
</evidence>
<dbReference type="Pfam" id="PF13041">
    <property type="entry name" value="PPR_2"/>
    <property type="match status" value="1"/>
</dbReference>
<organism evidence="4 5">
    <name type="scientific">Artemisia annua</name>
    <name type="common">Sweet wormwood</name>
    <dbReference type="NCBI Taxonomy" id="35608"/>
    <lineage>
        <taxon>Eukaryota</taxon>
        <taxon>Viridiplantae</taxon>
        <taxon>Streptophyta</taxon>
        <taxon>Embryophyta</taxon>
        <taxon>Tracheophyta</taxon>
        <taxon>Spermatophyta</taxon>
        <taxon>Magnoliopsida</taxon>
        <taxon>eudicotyledons</taxon>
        <taxon>Gunneridae</taxon>
        <taxon>Pentapetalae</taxon>
        <taxon>asterids</taxon>
        <taxon>campanulids</taxon>
        <taxon>Asterales</taxon>
        <taxon>Asteraceae</taxon>
        <taxon>Asteroideae</taxon>
        <taxon>Anthemideae</taxon>
        <taxon>Artemisiinae</taxon>
        <taxon>Artemisia</taxon>
    </lineage>
</organism>
<proteinExistence type="predicted"/>
<keyword evidence="5" id="KW-1185">Reference proteome</keyword>
<dbReference type="EMBL" id="PKPP01008778">
    <property type="protein sequence ID" value="PWA49794.1"/>
    <property type="molecule type" value="Genomic_DNA"/>
</dbReference>
<keyword evidence="1" id="KW-0677">Repeat</keyword>
<comment type="caution">
    <text evidence="4">The sequence shown here is derived from an EMBL/GenBank/DDBJ whole genome shotgun (WGS) entry which is preliminary data.</text>
</comment>
<name>A0A2U1LLB7_ARTAN</name>
<dbReference type="OrthoDB" id="185373at2759"/>
<evidence type="ECO:0000313" key="4">
    <source>
        <dbReference type="EMBL" id="PWA49794.1"/>
    </source>
</evidence>
<dbReference type="Pfam" id="PF01535">
    <property type="entry name" value="PPR"/>
    <property type="match status" value="1"/>
</dbReference>
<dbReference type="AlphaFoldDB" id="A0A2U1LLB7"/>
<gene>
    <name evidence="4" type="ORF">CTI12_AA478300</name>
</gene>
<feature type="repeat" description="PPR" evidence="2">
    <location>
        <begin position="196"/>
        <end position="230"/>
    </location>
</feature>
<dbReference type="Proteomes" id="UP000245207">
    <property type="component" value="Unassembled WGS sequence"/>
</dbReference>
<dbReference type="PANTHER" id="PTHR47926:SF347">
    <property type="entry name" value="PENTATRICOPEPTIDE REPEAT-CONTAINING PROTEIN"/>
    <property type="match status" value="1"/>
</dbReference>
<protein>
    <submittedName>
        <fullName evidence="4">Tetratricopeptide-like helical domain, DYW domain protein</fullName>
    </submittedName>
</protein>
<feature type="region of interest" description="Disordered" evidence="3">
    <location>
        <begin position="463"/>
        <end position="482"/>
    </location>
</feature>
<reference evidence="4 5" key="1">
    <citation type="journal article" date="2018" name="Mol. Plant">
        <title>The genome of Artemisia annua provides insight into the evolution of Asteraceae family and artemisinin biosynthesis.</title>
        <authorList>
            <person name="Shen Q."/>
            <person name="Zhang L."/>
            <person name="Liao Z."/>
            <person name="Wang S."/>
            <person name="Yan T."/>
            <person name="Shi P."/>
            <person name="Liu M."/>
            <person name="Fu X."/>
            <person name="Pan Q."/>
            <person name="Wang Y."/>
            <person name="Lv Z."/>
            <person name="Lu X."/>
            <person name="Zhang F."/>
            <person name="Jiang W."/>
            <person name="Ma Y."/>
            <person name="Chen M."/>
            <person name="Hao X."/>
            <person name="Li L."/>
            <person name="Tang Y."/>
            <person name="Lv G."/>
            <person name="Zhou Y."/>
            <person name="Sun X."/>
            <person name="Brodelius P.E."/>
            <person name="Rose J.K.C."/>
            <person name="Tang K."/>
        </authorList>
    </citation>
    <scope>NUCLEOTIDE SEQUENCE [LARGE SCALE GENOMIC DNA]</scope>
    <source>
        <strain evidence="5">cv. Huhao1</strain>
        <tissue evidence="4">Leaf</tissue>
    </source>
</reference>
<evidence type="ECO:0000256" key="2">
    <source>
        <dbReference type="PROSITE-ProRule" id="PRU00708"/>
    </source>
</evidence>
<dbReference type="Gene3D" id="1.25.40.10">
    <property type="entry name" value="Tetratricopeptide repeat domain"/>
    <property type="match status" value="2"/>
</dbReference>
<evidence type="ECO:0000313" key="5">
    <source>
        <dbReference type="Proteomes" id="UP000245207"/>
    </source>
</evidence>
<dbReference type="PANTHER" id="PTHR47926">
    <property type="entry name" value="PENTATRICOPEPTIDE REPEAT-CONTAINING PROTEIN"/>
    <property type="match status" value="1"/>
</dbReference>
<sequence length="482" mass="53233">MEVRGSEIGKRRSSYGSESRVYASNGENDNENNKLVIFYKKTKFELEDLLRDSAEMLGKGSLGTVYSAVSDDGCTVAKCGMLWDARKGFDEMSERAVSWNAMISGCIGYDEYWERVGLFMEMQKGDLKANGVTVVELLKACGELTEWKCGREIHANCLRHGLFGSNYYVGASLMGFYMKFDPSIAWLVFEMLDLRNTISLNTMISGYVNNGDCLKALELFILMLNNGFECDSITMLVVIQACTEFGDLELGLQVHQLLAGFQLSEQTIAIILHICAQLSDGLVFLWGWEGKAIVVEEASTQPDEPAEEPSTPLHLILPTQMSTPPLGQGGRFVHAGRFSEPGNSREGDGLTRVNGKLVRTRGRGDGSRARMYPQEIKPIGYGVSYDPIDGEPMLGMQDVIGIPKPAWPPDDAQVQAEIALTQSQPMPSQENPVQAANEIVQDEDLHEEEPSPLRRSERIKQIIFNKPPAPGPGLSEDDAIEV</sequence>